<comment type="caution">
    <text evidence="7">The sequence shown here is derived from an EMBL/GenBank/DDBJ whole genome shotgun (WGS) entry which is preliminary data.</text>
</comment>
<keyword evidence="2 4" id="KW-0472">Membrane</keyword>
<evidence type="ECO:0000259" key="6">
    <source>
        <dbReference type="PROSITE" id="PS51123"/>
    </source>
</evidence>
<organism evidence="7 8">
    <name type="scientific">Alteromonas marina</name>
    <dbReference type="NCBI Taxonomy" id="203795"/>
    <lineage>
        <taxon>Bacteria</taxon>
        <taxon>Pseudomonadati</taxon>
        <taxon>Pseudomonadota</taxon>
        <taxon>Gammaproteobacteria</taxon>
        <taxon>Alteromonadales</taxon>
        <taxon>Alteromonadaceae</taxon>
        <taxon>Alteromonas/Salinimonas group</taxon>
        <taxon>Alteromonas</taxon>
    </lineage>
</organism>
<dbReference type="Pfam" id="PF00691">
    <property type="entry name" value="OmpA"/>
    <property type="match status" value="1"/>
</dbReference>
<evidence type="ECO:0000256" key="2">
    <source>
        <dbReference type="ARBA" id="ARBA00023136"/>
    </source>
</evidence>
<evidence type="ECO:0000256" key="1">
    <source>
        <dbReference type="ARBA" id="ARBA00004442"/>
    </source>
</evidence>
<dbReference type="InterPro" id="IPR050330">
    <property type="entry name" value="Bact_OuterMem_StrucFunc"/>
</dbReference>
<evidence type="ECO:0000256" key="5">
    <source>
        <dbReference type="SAM" id="SignalP"/>
    </source>
</evidence>
<dbReference type="InterPro" id="IPR036737">
    <property type="entry name" value="OmpA-like_sf"/>
</dbReference>
<dbReference type="Pfam" id="PF13441">
    <property type="entry name" value="Gly-zipper_YMGG"/>
    <property type="match status" value="1"/>
</dbReference>
<sequence length="213" mass="22620">MKKTLAVSLIAASLTVAGCATDPNNTQKGAAIGAVVGALLGKATGDNDKSRYAWGAAVGAIAGGAIGNYMDKQEEELRTELSDTGVQVVREGDNLRLIMPGDITFATDSSSISPNFNPVLQDVAKVVNNYEKTVLMIKGHTDDTGSEQYNQSLSERRAGAVKNLLINYSVNPTRITTVGMGEYAPKVPNNSAANRSMNRRVEMEIQPLTQSNT</sequence>
<gene>
    <name evidence="7" type="ORF">RJ41_12430</name>
</gene>
<evidence type="ECO:0000256" key="4">
    <source>
        <dbReference type="PROSITE-ProRule" id="PRU00473"/>
    </source>
</evidence>
<dbReference type="CDD" id="cd07185">
    <property type="entry name" value="OmpA_C-like"/>
    <property type="match status" value="1"/>
</dbReference>
<feature type="chain" id="PRO_5002099312" evidence="5">
    <location>
        <begin position="21"/>
        <end position="213"/>
    </location>
</feature>
<dbReference type="PANTHER" id="PTHR30329">
    <property type="entry name" value="STATOR ELEMENT OF FLAGELLAR MOTOR COMPLEX"/>
    <property type="match status" value="1"/>
</dbReference>
<reference evidence="7 8" key="1">
    <citation type="submission" date="2014-12" db="EMBL/GenBank/DDBJ databases">
        <title>Genome sequencing of Alteromonas marina AD001.</title>
        <authorList>
            <person name="Adrian T.G.S."/>
            <person name="Chan K.G."/>
        </authorList>
    </citation>
    <scope>NUCLEOTIDE SEQUENCE [LARGE SCALE GENOMIC DNA]</scope>
    <source>
        <strain evidence="7 8">AD001</strain>
    </source>
</reference>
<evidence type="ECO:0000256" key="3">
    <source>
        <dbReference type="ARBA" id="ARBA00023237"/>
    </source>
</evidence>
<keyword evidence="5" id="KW-0732">Signal</keyword>
<evidence type="ECO:0000313" key="7">
    <source>
        <dbReference type="EMBL" id="KHT50596.1"/>
    </source>
</evidence>
<name>A0A0B3XR09_9ALTE</name>
<dbReference type="PANTHER" id="PTHR30329:SF21">
    <property type="entry name" value="LIPOPROTEIN YIAD-RELATED"/>
    <property type="match status" value="1"/>
</dbReference>
<dbReference type="Proteomes" id="UP000031197">
    <property type="component" value="Unassembled WGS sequence"/>
</dbReference>
<dbReference type="PROSITE" id="PS51257">
    <property type="entry name" value="PROKAR_LIPOPROTEIN"/>
    <property type="match status" value="1"/>
</dbReference>
<dbReference type="AlphaFoldDB" id="A0A0B3XR09"/>
<proteinExistence type="predicted"/>
<feature type="signal peptide" evidence="5">
    <location>
        <begin position="1"/>
        <end position="20"/>
    </location>
</feature>
<keyword evidence="8" id="KW-1185">Reference proteome</keyword>
<evidence type="ECO:0000313" key="8">
    <source>
        <dbReference type="Proteomes" id="UP000031197"/>
    </source>
</evidence>
<dbReference type="InterPro" id="IPR027367">
    <property type="entry name" value="Gly-zipper_YMGG"/>
</dbReference>
<dbReference type="PROSITE" id="PS51123">
    <property type="entry name" value="OMPA_2"/>
    <property type="match status" value="1"/>
</dbReference>
<dbReference type="PROSITE" id="PS01068">
    <property type="entry name" value="OMPA_1"/>
    <property type="match status" value="1"/>
</dbReference>
<dbReference type="InterPro" id="IPR006665">
    <property type="entry name" value="OmpA-like"/>
</dbReference>
<comment type="subcellular location">
    <subcellularLocation>
        <location evidence="1">Cell outer membrane</location>
    </subcellularLocation>
</comment>
<dbReference type="EMBL" id="JWLW01000023">
    <property type="protein sequence ID" value="KHT50596.1"/>
    <property type="molecule type" value="Genomic_DNA"/>
</dbReference>
<accession>A0A0B3XR09</accession>
<feature type="domain" description="OmpA-like" evidence="6">
    <location>
        <begin position="92"/>
        <end position="209"/>
    </location>
</feature>
<keyword evidence="3" id="KW-0998">Cell outer membrane</keyword>
<protein>
    <submittedName>
        <fullName evidence="7">Membrane protein</fullName>
    </submittedName>
</protein>
<dbReference type="InterPro" id="IPR006690">
    <property type="entry name" value="OMPA-like_CS"/>
</dbReference>
<dbReference type="InterPro" id="IPR006664">
    <property type="entry name" value="OMP_bac"/>
</dbReference>
<dbReference type="RefSeq" id="WP_039221278.1">
    <property type="nucleotide sequence ID" value="NZ_JWLW01000023.1"/>
</dbReference>
<dbReference type="GO" id="GO:0009279">
    <property type="term" value="C:cell outer membrane"/>
    <property type="evidence" value="ECO:0007669"/>
    <property type="project" value="UniProtKB-SubCell"/>
</dbReference>
<dbReference type="OrthoDB" id="9782229at2"/>
<dbReference type="Gene3D" id="3.30.1330.60">
    <property type="entry name" value="OmpA-like domain"/>
    <property type="match status" value="1"/>
</dbReference>
<dbReference type="PRINTS" id="PR01021">
    <property type="entry name" value="OMPADOMAIN"/>
</dbReference>
<dbReference type="SUPFAM" id="SSF103088">
    <property type="entry name" value="OmpA-like"/>
    <property type="match status" value="1"/>
</dbReference>